<dbReference type="GO" id="GO:0005737">
    <property type="term" value="C:cytoplasm"/>
    <property type="evidence" value="ECO:0007669"/>
    <property type="project" value="TreeGrafter"/>
</dbReference>
<accession>A0A6N8L272</accession>
<organism evidence="5 6">
    <name type="scientific">Sphingobacterium humi</name>
    <dbReference type="NCBI Taxonomy" id="1796905"/>
    <lineage>
        <taxon>Bacteria</taxon>
        <taxon>Pseudomonadati</taxon>
        <taxon>Bacteroidota</taxon>
        <taxon>Sphingobacteriia</taxon>
        <taxon>Sphingobacteriales</taxon>
        <taxon>Sphingobacteriaceae</taxon>
        <taxon>Sphingobacterium</taxon>
    </lineage>
</organism>
<protein>
    <submittedName>
        <fullName evidence="5">DNA primase</fullName>
    </submittedName>
</protein>
<evidence type="ECO:0000313" key="5">
    <source>
        <dbReference type="EMBL" id="MVZ63823.1"/>
    </source>
</evidence>
<name>A0A6N8L272_9SPHI</name>
<dbReference type="GO" id="GO:0003899">
    <property type="term" value="F:DNA-directed RNA polymerase activity"/>
    <property type="evidence" value="ECO:0007669"/>
    <property type="project" value="InterPro"/>
</dbReference>
<dbReference type="InterPro" id="IPR002694">
    <property type="entry name" value="Znf_CHC2"/>
</dbReference>
<dbReference type="RefSeq" id="WP_160370542.1">
    <property type="nucleotide sequence ID" value="NZ_WSQA01000016.1"/>
</dbReference>
<evidence type="ECO:0000256" key="1">
    <source>
        <dbReference type="ARBA" id="ARBA00022723"/>
    </source>
</evidence>
<dbReference type="Gene3D" id="3.90.580.10">
    <property type="entry name" value="Zinc finger, CHC2-type domain"/>
    <property type="match status" value="1"/>
</dbReference>
<dbReference type="AlphaFoldDB" id="A0A6N8L272"/>
<dbReference type="PANTHER" id="PTHR30313:SF2">
    <property type="entry name" value="DNA PRIMASE"/>
    <property type="match status" value="1"/>
</dbReference>
<reference evidence="5 6" key="1">
    <citation type="submission" date="2019-12" db="EMBL/GenBank/DDBJ databases">
        <authorList>
            <person name="Dong K."/>
        </authorList>
    </citation>
    <scope>NUCLEOTIDE SEQUENCE [LARGE SCALE GENOMIC DNA]</scope>
    <source>
        <strain evidence="5 6">JCM 31225</strain>
    </source>
</reference>
<dbReference type="InterPro" id="IPR050219">
    <property type="entry name" value="DnaG_primase"/>
</dbReference>
<keyword evidence="6" id="KW-1185">Reference proteome</keyword>
<keyword evidence="1" id="KW-0479">Metal-binding</keyword>
<dbReference type="EMBL" id="WSQA01000016">
    <property type="protein sequence ID" value="MVZ63823.1"/>
    <property type="molecule type" value="Genomic_DNA"/>
</dbReference>
<evidence type="ECO:0000313" key="6">
    <source>
        <dbReference type="Proteomes" id="UP000435036"/>
    </source>
</evidence>
<evidence type="ECO:0000259" key="4">
    <source>
        <dbReference type="Pfam" id="PF01807"/>
    </source>
</evidence>
<dbReference type="Proteomes" id="UP000435036">
    <property type="component" value="Unassembled WGS sequence"/>
</dbReference>
<dbReference type="Gene3D" id="3.40.1360.10">
    <property type="match status" value="1"/>
</dbReference>
<keyword evidence="3" id="KW-0862">Zinc</keyword>
<keyword evidence="2" id="KW-0863">Zinc-finger</keyword>
<sequence length="300" mass="34718">MAFRKLKLELNQVKEIDMVSYLSSIGHEPKIIRGVNFWYLSPLRKETKASFKVNRTLNRWYDFGLGEGGSIIDFAMRYNQFTIGQFLHSLQESPHYPRAAEPKLTRDLENPIKILESRPLGHDALLNYLQERRISLNIADQYLKELHFEINKKTYFGLGFPNKSGGYEIRNSFMKLGTSPKDISILIHNNQKAAIFEGFMDFLTFRTLNPDLDESKLDYIILNSVSLFHRTQSLVDFHQNVALYFDNDQAGRSLTQTVLSSGEKYTDESSLYNNYKDLNEWACSIGQSKKISQGSLRIKF</sequence>
<dbReference type="GO" id="GO:0006269">
    <property type="term" value="P:DNA replication, synthesis of primer"/>
    <property type="evidence" value="ECO:0007669"/>
    <property type="project" value="TreeGrafter"/>
</dbReference>
<comment type="caution">
    <text evidence="5">The sequence shown here is derived from an EMBL/GenBank/DDBJ whole genome shotgun (WGS) entry which is preliminary data.</text>
</comment>
<proteinExistence type="predicted"/>
<dbReference type="SUPFAM" id="SSF57783">
    <property type="entry name" value="Zinc beta-ribbon"/>
    <property type="match status" value="1"/>
</dbReference>
<dbReference type="GO" id="GO:0008270">
    <property type="term" value="F:zinc ion binding"/>
    <property type="evidence" value="ECO:0007669"/>
    <property type="project" value="UniProtKB-KW"/>
</dbReference>
<dbReference type="Pfam" id="PF01807">
    <property type="entry name" value="Zn_ribbon_DnaG"/>
    <property type="match status" value="1"/>
</dbReference>
<evidence type="ECO:0000256" key="3">
    <source>
        <dbReference type="ARBA" id="ARBA00022833"/>
    </source>
</evidence>
<gene>
    <name evidence="5" type="ORF">GQF63_17500</name>
</gene>
<dbReference type="PANTHER" id="PTHR30313">
    <property type="entry name" value="DNA PRIMASE"/>
    <property type="match status" value="1"/>
</dbReference>
<dbReference type="Pfam" id="PF13155">
    <property type="entry name" value="Toprim_2"/>
    <property type="match status" value="1"/>
</dbReference>
<dbReference type="GO" id="GO:0003677">
    <property type="term" value="F:DNA binding"/>
    <property type="evidence" value="ECO:0007669"/>
    <property type="project" value="InterPro"/>
</dbReference>
<evidence type="ECO:0000256" key="2">
    <source>
        <dbReference type="ARBA" id="ARBA00022771"/>
    </source>
</evidence>
<dbReference type="OrthoDB" id="8536512at2"/>
<feature type="domain" description="Zinc finger CHC2-type" evidence="4">
    <location>
        <begin position="33"/>
        <end position="90"/>
    </location>
</feature>
<dbReference type="InterPro" id="IPR036977">
    <property type="entry name" value="DNA_primase_Znf_CHC2"/>
</dbReference>